<sequence>MSNASETIAKARDLVAQTRARTTPARVRVLAALLDAQRPLSHLDVLAALQPAIDRVTVYRVLDWLTEQHLAHKLSGDDRVWRFSVAPAPHHHAHFQCENCGRFFCLENVSSDLPVSLPAQFVARMVEITVKGICADCR</sequence>
<name>A0A377STK4_9NEIS</name>
<accession>A0A377STK4</accession>
<keyword evidence="1" id="KW-0479">Metal-binding</keyword>
<organism evidence="3 5">
    <name type="scientific">Iodobacter fluviatilis</name>
    <dbReference type="NCBI Taxonomy" id="537"/>
    <lineage>
        <taxon>Bacteria</taxon>
        <taxon>Pseudomonadati</taxon>
        <taxon>Pseudomonadota</taxon>
        <taxon>Betaproteobacteria</taxon>
        <taxon>Neisseriales</taxon>
        <taxon>Chitinibacteraceae</taxon>
        <taxon>Iodobacter</taxon>
    </lineage>
</organism>
<evidence type="ECO:0000256" key="2">
    <source>
        <dbReference type="PIRSR" id="PIRSR602481-2"/>
    </source>
</evidence>
<protein>
    <submittedName>
        <fullName evidence="4">Fur family ferric uptake transcriptional regulator</fullName>
    </submittedName>
    <submittedName>
        <fullName evidence="3">Zinc uptake regulation protein</fullName>
    </submittedName>
</protein>
<reference evidence="4 6" key="2">
    <citation type="submission" date="2019-03" db="EMBL/GenBank/DDBJ databases">
        <title>Genomic Encyclopedia of Type Strains, Phase IV (KMG-IV): sequencing the most valuable type-strain genomes for metagenomic binning, comparative biology and taxonomic classification.</title>
        <authorList>
            <person name="Goeker M."/>
        </authorList>
    </citation>
    <scope>NUCLEOTIDE SEQUENCE [LARGE SCALE GENOMIC DNA]</scope>
    <source>
        <strain evidence="4 6">DSM 3764</strain>
    </source>
</reference>
<dbReference type="InterPro" id="IPR036388">
    <property type="entry name" value="WH-like_DNA-bd_sf"/>
</dbReference>
<dbReference type="EMBL" id="SMBT01000006">
    <property type="protein sequence ID" value="TCU86294.1"/>
    <property type="molecule type" value="Genomic_DNA"/>
</dbReference>
<dbReference type="RefSeq" id="WP_099396608.1">
    <property type="nucleotide sequence ID" value="NZ_CAWOLO010000006.1"/>
</dbReference>
<dbReference type="Proteomes" id="UP000295794">
    <property type="component" value="Unassembled WGS sequence"/>
</dbReference>
<dbReference type="SUPFAM" id="SSF46785">
    <property type="entry name" value="Winged helix' DNA-binding domain"/>
    <property type="match status" value="1"/>
</dbReference>
<dbReference type="GO" id="GO:0000976">
    <property type="term" value="F:transcription cis-regulatory region binding"/>
    <property type="evidence" value="ECO:0007669"/>
    <property type="project" value="TreeGrafter"/>
</dbReference>
<dbReference type="GO" id="GO:1900376">
    <property type="term" value="P:regulation of secondary metabolite biosynthetic process"/>
    <property type="evidence" value="ECO:0007669"/>
    <property type="project" value="TreeGrafter"/>
</dbReference>
<keyword evidence="1" id="KW-0862">Zinc</keyword>
<dbReference type="GO" id="GO:0008270">
    <property type="term" value="F:zinc ion binding"/>
    <property type="evidence" value="ECO:0007669"/>
    <property type="project" value="TreeGrafter"/>
</dbReference>
<feature type="binding site" evidence="2">
    <location>
        <position position="91"/>
    </location>
    <ligand>
        <name>Fe cation</name>
        <dbReference type="ChEBI" id="CHEBI:24875"/>
    </ligand>
</feature>
<feature type="binding site" evidence="1">
    <location>
        <position position="137"/>
    </location>
    <ligand>
        <name>Zn(2+)</name>
        <dbReference type="ChEBI" id="CHEBI:29105"/>
    </ligand>
</feature>
<evidence type="ECO:0000313" key="4">
    <source>
        <dbReference type="EMBL" id="TCU86294.1"/>
    </source>
</evidence>
<dbReference type="Proteomes" id="UP000255108">
    <property type="component" value="Unassembled WGS sequence"/>
</dbReference>
<dbReference type="InterPro" id="IPR036390">
    <property type="entry name" value="WH_DNA-bd_sf"/>
</dbReference>
<dbReference type="Pfam" id="PF01475">
    <property type="entry name" value="FUR"/>
    <property type="match status" value="1"/>
</dbReference>
<keyword evidence="6" id="KW-1185">Reference proteome</keyword>
<evidence type="ECO:0000313" key="6">
    <source>
        <dbReference type="Proteomes" id="UP000295794"/>
    </source>
</evidence>
<evidence type="ECO:0000256" key="1">
    <source>
        <dbReference type="PIRSR" id="PIRSR602481-1"/>
    </source>
</evidence>
<feature type="binding site" evidence="1">
    <location>
        <position position="134"/>
    </location>
    <ligand>
        <name>Zn(2+)</name>
        <dbReference type="ChEBI" id="CHEBI:29105"/>
    </ligand>
</feature>
<dbReference type="InterPro" id="IPR002481">
    <property type="entry name" value="FUR"/>
</dbReference>
<dbReference type="GO" id="GO:0045892">
    <property type="term" value="P:negative regulation of DNA-templated transcription"/>
    <property type="evidence" value="ECO:0007669"/>
    <property type="project" value="TreeGrafter"/>
</dbReference>
<evidence type="ECO:0000313" key="5">
    <source>
        <dbReference type="Proteomes" id="UP000255108"/>
    </source>
</evidence>
<dbReference type="EMBL" id="UGHR01000003">
    <property type="protein sequence ID" value="STR44705.1"/>
    <property type="molecule type" value="Genomic_DNA"/>
</dbReference>
<reference evidence="3 5" key="1">
    <citation type="submission" date="2018-06" db="EMBL/GenBank/DDBJ databases">
        <authorList>
            <consortium name="Pathogen Informatics"/>
            <person name="Doyle S."/>
        </authorList>
    </citation>
    <scope>NUCLEOTIDE SEQUENCE [LARGE SCALE GENOMIC DNA]</scope>
    <source>
        <strain evidence="3 5">NCTC11159</strain>
    </source>
</reference>
<comment type="cofactor">
    <cofactor evidence="2">
        <name>Mn(2+)</name>
        <dbReference type="ChEBI" id="CHEBI:29035"/>
    </cofactor>
    <cofactor evidence="2">
        <name>Fe(2+)</name>
        <dbReference type="ChEBI" id="CHEBI:29033"/>
    </cofactor>
    <text evidence="2">Binds 1 Mn(2+) or Fe(2+) ion per subunit.</text>
</comment>
<dbReference type="OrthoDB" id="8659436at2"/>
<feature type="binding site" evidence="1">
    <location>
        <position position="97"/>
    </location>
    <ligand>
        <name>Zn(2+)</name>
        <dbReference type="ChEBI" id="CHEBI:29105"/>
    </ligand>
</feature>
<keyword evidence="2" id="KW-0408">Iron</keyword>
<proteinExistence type="predicted"/>
<gene>
    <name evidence="3" type="primary">zur</name>
    <name evidence="4" type="ORF">EV682_106182</name>
    <name evidence="3" type="ORF">NCTC11159_03248</name>
</gene>
<dbReference type="AlphaFoldDB" id="A0A377STK4"/>
<evidence type="ECO:0000313" key="3">
    <source>
        <dbReference type="EMBL" id="STR44705.1"/>
    </source>
</evidence>
<comment type="cofactor">
    <cofactor evidence="1">
        <name>Zn(2+)</name>
        <dbReference type="ChEBI" id="CHEBI:29105"/>
    </cofactor>
    <text evidence="1">Binds 1 zinc ion per subunit.</text>
</comment>
<dbReference type="PANTHER" id="PTHR33202:SF7">
    <property type="entry name" value="FERRIC UPTAKE REGULATION PROTEIN"/>
    <property type="match status" value="1"/>
</dbReference>
<dbReference type="PANTHER" id="PTHR33202">
    <property type="entry name" value="ZINC UPTAKE REGULATION PROTEIN"/>
    <property type="match status" value="1"/>
</dbReference>
<dbReference type="Gene3D" id="1.10.10.10">
    <property type="entry name" value="Winged helix-like DNA-binding domain superfamily/Winged helix DNA-binding domain"/>
    <property type="match status" value="1"/>
</dbReference>
<dbReference type="GO" id="GO:0003700">
    <property type="term" value="F:DNA-binding transcription factor activity"/>
    <property type="evidence" value="ECO:0007669"/>
    <property type="project" value="InterPro"/>
</dbReference>
<feature type="binding site" evidence="1">
    <location>
        <position position="100"/>
    </location>
    <ligand>
        <name>Zn(2+)</name>
        <dbReference type="ChEBI" id="CHEBI:29105"/>
    </ligand>
</feature>